<dbReference type="Proteomes" id="UP001396334">
    <property type="component" value="Unassembled WGS sequence"/>
</dbReference>
<accession>A0ABR2SRV7</accession>
<evidence type="ECO:0000313" key="1">
    <source>
        <dbReference type="EMBL" id="KAK9027884.1"/>
    </source>
</evidence>
<dbReference type="EMBL" id="JBBPBN010000012">
    <property type="protein sequence ID" value="KAK9027884.1"/>
    <property type="molecule type" value="Genomic_DNA"/>
</dbReference>
<keyword evidence="2" id="KW-1185">Reference proteome</keyword>
<organism evidence="1 2">
    <name type="scientific">Hibiscus sabdariffa</name>
    <name type="common">roselle</name>
    <dbReference type="NCBI Taxonomy" id="183260"/>
    <lineage>
        <taxon>Eukaryota</taxon>
        <taxon>Viridiplantae</taxon>
        <taxon>Streptophyta</taxon>
        <taxon>Embryophyta</taxon>
        <taxon>Tracheophyta</taxon>
        <taxon>Spermatophyta</taxon>
        <taxon>Magnoliopsida</taxon>
        <taxon>eudicotyledons</taxon>
        <taxon>Gunneridae</taxon>
        <taxon>Pentapetalae</taxon>
        <taxon>rosids</taxon>
        <taxon>malvids</taxon>
        <taxon>Malvales</taxon>
        <taxon>Malvaceae</taxon>
        <taxon>Malvoideae</taxon>
        <taxon>Hibiscus</taxon>
    </lineage>
</organism>
<reference evidence="1 2" key="1">
    <citation type="journal article" date="2024" name="G3 (Bethesda)">
        <title>Genome assembly of Hibiscus sabdariffa L. provides insights into metabolisms of medicinal natural products.</title>
        <authorList>
            <person name="Kim T."/>
        </authorList>
    </citation>
    <scope>NUCLEOTIDE SEQUENCE [LARGE SCALE GENOMIC DNA]</scope>
    <source>
        <strain evidence="1">TK-2024</strain>
        <tissue evidence="1">Old leaves</tissue>
    </source>
</reference>
<evidence type="ECO:0000313" key="2">
    <source>
        <dbReference type="Proteomes" id="UP001396334"/>
    </source>
</evidence>
<gene>
    <name evidence="1" type="ORF">V6N11_067705</name>
</gene>
<sequence length="294" mass="31337">MSQNPCHVVTCATGVHPSVNPGGRPPDPVSSILISQSLERATSPPLLGDLSDTEVVVPTHQDTSESVPKGSGGIVQPDQYPREGVAQTYASMVAKGNEGFGTGGASNAQHPSMLGNGRGSRFAVLENVENMGPDDNSKGAVEELPQVAGIQEATNLGRQVVMGASLSMNEAYKKSYPNKKSKMQGKKEQGDEMRLQRVDRGKSVKIGVSKGGILSTTSAVRFRKPGNARHSVRMGVSEFVDRLEGALDKLPRGNGEHENFVPMVSDDDSLWTDSQLEEEGDFDAHFHDVGIGDQ</sequence>
<protein>
    <submittedName>
        <fullName evidence="1">Uncharacterized protein</fullName>
    </submittedName>
</protein>
<proteinExistence type="predicted"/>
<name>A0ABR2SRV7_9ROSI</name>
<comment type="caution">
    <text evidence="1">The sequence shown here is derived from an EMBL/GenBank/DDBJ whole genome shotgun (WGS) entry which is preliminary data.</text>
</comment>